<evidence type="ECO:0000313" key="2">
    <source>
        <dbReference type="Proteomes" id="UP000828941"/>
    </source>
</evidence>
<dbReference type="EMBL" id="CM039437">
    <property type="protein sequence ID" value="KAI4305271.1"/>
    <property type="molecule type" value="Genomic_DNA"/>
</dbReference>
<keyword evidence="2" id="KW-1185">Reference proteome</keyword>
<gene>
    <name evidence="1" type="ORF">L6164_028645</name>
</gene>
<protein>
    <submittedName>
        <fullName evidence="1">Uncharacterized protein</fullName>
    </submittedName>
</protein>
<proteinExistence type="predicted"/>
<accession>A0ACB9L7H9</accession>
<evidence type="ECO:0000313" key="1">
    <source>
        <dbReference type="EMBL" id="KAI4305271.1"/>
    </source>
</evidence>
<reference evidence="1 2" key="1">
    <citation type="journal article" date="2022" name="DNA Res.">
        <title>Chromosomal-level genome assembly of the orchid tree Bauhinia variegata (Leguminosae; Cercidoideae) supports the allotetraploid origin hypothesis of Bauhinia.</title>
        <authorList>
            <person name="Zhong Y."/>
            <person name="Chen Y."/>
            <person name="Zheng D."/>
            <person name="Pang J."/>
            <person name="Liu Y."/>
            <person name="Luo S."/>
            <person name="Meng S."/>
            <person name="Qian L."/>
            <person name="Wei D."/>
            <person name="Dai S."/>
            <person name="Zhou R."/>
        </authorList>
    </citation>
    <scope>NUCLEOTIDE SEQUENCE [LARGE SCALE GENOMIC DNA]</scope>
    <source>
        <strain evidence="1">BV-YZ2020</strain>
    </source>
</reference>
<sequence>MGSYRVCVCFQRRFKAAEAVPPAETKELFTKYAQGGTHMNAEQLRHFLVEVQGDESVSDAQPIVEQVLQKRHHIAKFTRNTLTLEDFHHYLFDPELNPPIGSQVHQDMKAPLSHYFIYAGHNSYLTGNQLSSDCSDVPIIKALNRGVRVVELDIWPKSTKDDVLVLQGRYFYFSFKG</sequence>
<name>A0ACB9L7H9_BAUVA</name>
<dbReference type="Proteomes" id="UP000828941">
    <property type="component" value="Chromosome 12"/>
</dbReference>
<comment type="caution">
    <text evidence="1">The sequence shown here is derived from an EMBL/GenBank/DDBJ whole genome shotgun (WGS) entry which is preliminary data.</text>
</comment>
<organism evidence="1 2">
    <name type="scientific">Bauhinia variegata</name>
    <name type="common">Purple orchid tree</name>
    <name type="synonym">Phanera variegata</name>
    <dbReference type="NCBI Taxonomy" id="167791"/>
    <lineage>
        <taxon>Eukaryota</taxon>
        <taxon>Viridiplantae</taxon>
        <taxon>Streptophyta</taxon>
        <taxon>Embryophyta</taxon>
        <taxon>Tracheophyta</taxon>
        <taxon>Spermatophyta</taxon>
        <taxon>Magnoliopsida</taxon>
        <taxon>eudicotyledons</taxon>
        <taxon>Gunneridae</taxon>
        <taxon>Pentapetalae</taxon>
        <taxon>rosids</taxon>
        <taxon>fabids</taxon>
        <taxon>Fabales</taxon>
        <taxon>Fabaceae</taxon>
        <taxon>Cercidoideae</taxon>
        <taxon>Cercideae</taxon>
        <taxon>Bauhiniinae</taxon>
        <taxon>Bauhinia</taxon>
    </lineage>
</organism>